<organism evidence="1 2">
    <name type="scientific">Victivallis vadensis</name>
    <dbReference type="NCBI Taxonomy" id="172901"/>
    <lineage>
        <taxon>Bacteria</taxon>
        <taxon>Pseudomonadati</taxon>
        <taxon>Lentisphaerota</taxon>
        <taxon>Lentisphaeria</taxon>
        <taxon>Victivallales</taxon>
        <taxon>Victivallaceae</taxon>
        <taxon>Victivallis</taxon>
    </lineage>
</organism>
<evidence type="ECO:0000313" key="2">
    <source>
        <dbReference type="Proteomes" id="UP000576225"/>
    </source>
</evidence>
<reference evidence="1 2" key="1">
    <citation type="submission" date="2020-04" db="EMBL/GenBank/DDBJ databases">
        <authorList>
            <person name="Hitch T.C.A."/>
            <person name="Wylensek D."/>
            <person name="Clavel T."/>
        </authorList>
    </citation>
    <scope>NUCLEOTIDE SEQUENCE [LARGE SCALE GENOMIC DNA]</scope>
    <source>
        <strain evidence="1 2">COR2-253-APC-1A</strain>
    </source>
</reference>
<sequence length="80" mass="9655">MPVIFYYKNFIIKFWSSEEKRPHVHALNDTCQVKFWLDEDGVHLADVKGAVTKKLINELLQEIRKHEQECKSKWREYFGD</sequence>
<dbReference type="AlphaFoldDB" id="A0A848B6M4"/>
<dbReference type="InterPro" id="IPR025427">
    <property type="entry name" value="DUF4160"/>
</dbReference>
<evidence type="ECO:0000313" key="1">
    <source>
        <dbReference type="EMBL" id="NMD88682.1"/>
    </source>
</evidence>
<dbReference type="Proteomes" id="UP000576225">
    <property type="component" value="Unassembled WGS sequence"/>
</dbReference>
<protein>
    <submittedName>
        <fullName evidence="1">DUF4160 domain-containing protein</fullName>
    </submittedName>
</protein>
<name>A0A848B6M4_9BACT</name>
<gene>
    <name evidence="1" type="ORF">HF882_19020</name>
</gene>
<dbReference type="RefSeq" id="WP_168963728.1">
    <property type="nucleotide sequence ID" value="NZ_JABAEW010000054.1"/>
</dbReference>
<comment type="caution">
    <text evidence="1">The sequence shown here is derived from an EMBL/GenBank/DDBJ whole genome shotgun (WGS) entry which is preliminary data.</text>
</comment>
<dbReference type="EMBL" id="JABAEW010000054">
    <property type="protein sequence ID" value="NMD88682.1"/>
    <property type="molecule type" value="Genomic_DNA"/>
</dbReference>
<accession>A0A848B6M4</accession>
<proteinExistence type="predicted"/>
<dbReference type="Pfam" id="PF13711">
    <property type="entry name" value="DUF4160"/>
    <property type="match status" value="1"/>
</dbReference>